<evidence type="ECO:0000256" key="2">
    <source>
        <dbReference type="ARBA" id="ARBA00007394"/>
    </source>
</evidence>
<dbReference type="Pfam" id="PF07654">
    <property type="entry name" value="C1-set"/>
    <property type="match status" value="1"/>
</dbReference>
<dbReference type="InterPro" id="IPR013783">
    <property type="entry name" value="Ig-like_fold"/>
</dbReference>
<dbReference type="PANTHER" id="PTHR19944">
    <property type="entry name" value="MHC CLASS II-RELATED"/>
    <property type="match status" value="1"/>
</dbReference>
<evidence type="ECO:0000256" key="6">
    <source>
        <dbReference type="ARBA" id="ARBA00023130"/>
    </source>
</evidence>
<accession>A0A3Q2DXN7</accession>
<evidence type="ECO:0000256" key="5">
    <source>
        <dbReference type="ARBA" id="ARBA00022989"/>
    </source>
</evidence>
<keyword evidence="3 12" id="KW-0812">Transmembrane</keyword>
<dbReference type="Proteomes" id="UP000265020">
    <property type="component" value="Unassembled WGS sequence"/>
</dbReference>
<keyword evidence="6" id="KW-1064">Adaptive immunity</keyword>
<dbReference type="PROSITE" id="PS00290">
    <property type="entry name" value="IG_MHC"/>
    <property type="match status" value="1"/>
</dbReference>
<proteinExistence type="inferred from homology"/>
<dbReference type="GO" id="GO:0002504">
    <property type="term" value="P:antigen processing and presentation of peptide or polysaccharide antigen via MHC class II"/>
    <property type="evidence" value="ECO:0007669"/>
    <property type="project" value="UniProtKB-KW"/>
</dbReference>
<dbReference type="InterPro" id="IPR011162">
    <property type="entry name" value="MHC_I/II-like_Ag-recog"/>
</dbReference>
<reference evidence="15" key="2">
    <citation type="submission" date="2025-09" db="UniProtKB">
        <authorList>
            <consortium name="Ensembl"/>
        </authorList>
    </citation>
    <scope>IDENTIFICATION</scope>
</reference>
<dbReference type="InterPro" id="IPR007110">
    <property type="entry name" value="Ig-like_dom"/>
</dbReference>
<feature type="domain" description="Ig-like" evidence="14">
    <location>
        <begin position="110"/>
        <end position="202"/>
    </location>
</feature>
<evidence type="ECO:0000256" key="10">
    <source>
        <dbReference type="ARBA" id="ARBA00023182"/>
    </source>
</evidence>
<name>A0A3Q2DXN7_CYPVA</name>
<dbReference type="SMART" id="SM00920">
    <property type="entry name" value="MHC_II_alpha"/>
    <property type="match status" value="1"/>
</dbReference>
<dbReference type="PANTHER" id="PTHR19944:SF105">
    <property type="entry name" value="RLA CLASS II HISTOCOMPATIBILITY ANTIGEN, DP ALPHA-1 CHAIN"/>
    <property type="match status" value="1"/>
</dbReference>
<keyword evidence="4" id="KW-0391">Immunity</keyword>
<evidence type="ECO:0000256" key="8">
    <source>
        <dbReference type="ARBA" id="ARBA00023157"/>
    </source>
</evidence>
<keyword evidence="9" id="KW-0325">Glycoprotein</keyword>
<dbReference type="AlphaFoldDB" id="A0A3Q2DXN7"/>
<dbReference type="STRING" id="28743.ENSCVAP00000024653"/>
<comment type="similarity">
    <text evidence="2">Belongs to the MHC class II family.</text>
</comment>
<keyword evidence="13" id="KW-0732">Signal</keyword>
<dbReference type="Ensembl" id="ENSCVAT00000003630.1">
    <property type="protein sequence ID" value="ENSCVAP00000024653.1"/>
    <property type="gene ID" value="ENSCVAG00000008892.1"/>
</dbReference>
<evidence type="ECO:0000313" key="16">
    <source>
        <dbReference type="Proteomes" id="UP000265020"/>
    </source>
</evidence>
<organism evidence="15 16">
    <name type="scientific">Cyprinodon variegatus</name>
    <name type="common">Sheepshead minnow</name>
    <dbReference type="NCBI Taxonomy" id="28743"/>
    <lineage>
        <taxon>Eukaryota</taxon>
        <taxon>Metazoa</taxon>
        <taxon>Chordata</taxon>
        <taxon>Craniata</taxon>
        <taxon>Vertebrata</taxon>
        <taxon>Euteleostomi</taxon>
        <taxon>Actinopterygii</taxon>
        <taxon>Neopterygii</taxon>
        <taxon>Teleostei</taxon>
        <taxon>Neoteleostei</taxon>
        <taxon>Acanthomorphata</taxon>
        <taxon>Ovalentaria</taxon>
        <taxon>Atherinomorphae</taxon>
        <taxon>Cyprinodontiformes</taxon>
        <taxon>Cyprinodontidae</taxon>
        <taxon>Cyprinodon</taxon>
    </lineage>
</organism>
<sequence>MRFSALLILILNTYCVFSQIPHEATYFVGCFENGTSAVQYDFDGEEILYVDFSRKEIVFTVPNFIYAHPDQLIASLSVLKDALNGEKMCQPLMEFVIKEVKPSSEEKDPPDHMIFPSREVEPEEENTLICFVNDFYPPTVKVSWTKNGLPATKGVWISEYSPNSDQTFRMFSTLKFTPTEGDIYSCTVEHPALETPKTRILEIEFNKADPSLWPVVYCGVGVALGILGITVGVFFIVKFGLENVLVKYIKRFEDVVLTLM</sequence>
<reference evidence="15" key="1">
    <citation type="submission" date="2025-08" db="UniProtKB">
        <authorList>
            <consortium name="Ensembl"/>
        </authorList>
    </citation>
    <scope>IDENTIFICATION</scope>
</reference>
<evidence type="ECO:0000259" key="14">
    <source>
        <dbReference type="PROSITE" id="PS50835"/>
    </source>
</evidence>
<comment type="subcellular location">
    <subcellularLocation>
        <location evidence="1">Membrane</location>
        <topology evidence="1">Single-pass type I membrane protein</topology>
    </subcellularLocation>
</comment>
<evidence type="ECO:0000256" key="11">
    <source>
        <dbReference type="ARBA" id="ARBA00023319"/>
    </source>
</evidence>
<dbReference type="InterPro" id="IPR003006">
    <property type="entry name" value="Ig/MHC_CS"/>
</dbReference>
<evidence type="ECO:0000256" key="9">
    <source>
        <dbReference type="ARBA" id="ARBA00023180"/>
    </source>
</evidence>
<protein>
    <submittedName>
        <fullName evidence="15">Rano class II histocompatibility antigen, B alpha chain-like</fullName>
    </submittedName>
</protein>
<dbReference type="GO" id="GO:0002250">
    <property type="term" value="P:adaptive immune response"/>
    <property type="evidence" value="ECO:0007669"/>
    <property type="project" value="UniProtKB-KW"/>
</dbReference>
<keyword evidence="5 12" id="KW-1133">Transmembrane helix</keyword>
<dbReference type="InterPro" id="IPR014745">
    <property type="entry name" value="MHC_II_a/b_N"/>
</dbReference>
<evidence type="ECO:0000256" key="12">
    <source>
        <dbReference type="SAM" id="Phobius"/>
    </source>
</evidence>
<dbReference type="InterPro" id="IPR050160">
    <property type="entry name" value="MHC/Immunoglobulin"/>
</dbReference>
<dbReference type="InterPro" id="IPR036179">
    <property type="entry name" value="Ig-like_dom_sf"/>
</dbReference>
<keyword evidence="8" id="KW-1015">Disulfide bond</keyword>
<dbReference type="PROSITE" id="PS50835">
    <property type="entry name" value="IG_LIKE"/>
    <property type="match status" value="1"/>
</dbReference>
<evidence type="ECO:0000256" key="4">
    <source>
        <dbReference type="ARBA" id="ARBA00022859"/>
    </source>
</evidence>
<dbReference type="SUPFAM" id="SSF48726">
    <property type="entry name" value="Immunoglobulin"/>
    <property type="match status" value="1"/>
</dbReference>
<keyword evidence="16" id="KW-1185">Reference proteome</keyword>
<keyword evidence="11" id="KW-0393">Immunoglobulin domain</keyword>
<evidence type="ECO:0000256" key="3">
    <source>
        <dbReference type="ARBA" id="ARBA00022692"/>
    </source>
</evidence>
<dbReference type="InterPro" id="IPR003597">
    <property type="entry name" value="Ig_C1-set"/>
</dbReference>
<dbReference type="Gene3D" id="3.10.320.10">
    <property type="entry name" value="Class II Histocompatibility Antigen, M Beta Chain, Chain B, domain 1"/>
    <property type="match status" value="1"/>
</dbReference>
<feature type="transmembrane region" description="Helical" evidence="12">
    <location>
        <begin position="212"/>
        <end position="241"/>
    </location>
</feature>
<dbReference type="GO" id="GO:0042613">
    <property type="term" value="C:MHC class II protein complex"/>
    <property type="evidence" value="ECO:0007669"/>
    <property type="project" value="UniProtKB-KW"/>
</dbReference>
<dbReference type="SUPFAM" id="SSF54452">
    <property type="entry name" value="MHC antigen-recognition domain"/>
    <property type="match status" value="1"/>
</dbReference>
<evidence type="ECO:0000313" key="15">
    <source>
        <dbReference type="Ensembl" id="ENSCVAP00000024653.1"/>
    </source>
</evidence>
<dbReference type="OMA" id="YFYPPDI"/>
<keyword evidence="10" id="KW-0491">MHC II</keyword>
<feature type="chain" id="PRO_5018617034" evidence="13">
    <location>
        <begin position="19"/>
        <end position="260"/>
    </location>
</feature>
<dbReference type="InterPro" id="IPR001003">
    <property type="entry name" value="MHC_II_a_N"/>
</dbReference>
<dbReference type="SMART" id="SM00407">
    <property type="entry name" value="IGc1"/>
    <property type="match status" value="1"/>
</dbReference>
<evidence type="ECO:0000256" key="13">
    <source>
        <dbReference type="SAM" id="SignalP"/>
    </source>
</evidence>
<keyword evidence="7 12" id="KW-0472">Membrane</keyword>
<dbReference type="Pfam" id="PF00993">
    <property type="entry name" value="MHC_II_alpha"/>
    <property type="match status" value="1"/>
</dbReference>
<evidence type="ECO:0000256" key="1">
    <source>
        <dbReference type="ARBA" id="ARBA00004479"/>
    </source>
</evidence>
<feature type="signal peptide" evidence="13">
    <location>
        <begin position="1"/>
        <end position="18"/>
    </location>
</feature>
<dbReference type="Gene3D" id="2.60.40.10">
    <property type="entry name" value="Immunoglobulins"/>
    <property type="match status" value="1"/>
</dbReference>
<dbReference type="GeneTree" id="ENSGT00940000161847"/>
<evidence type="ECO:0000256" key="7">
    <source>
        <dbReference type="ARBA" id="ARBA00023136"/>
    </source>
</evidence>